<dbReference type="InterPro" id="IPR013783">
    <property type="entry name" value="Ig-like_fold"/>
</dbReference>
<dbReference type="AlphaFoldDB" id="A0A182JHB8"/>
<dbReference type="Gene3D" id="2.60.120.260">
    <property type="entry name" value="Galactose-binding domain-like"/>
    <property type="match status" value="1"/>
</dbReference>
<keyword evidence="5" id="KW-0732">Signal</keyword>
<organism evidence="12">
    <name type="scientific">Anopheles atroparvus</name>
    <name type="common">European mosquito</name>
    <dbReference type="NCBI Taxonomy" id="41427"/>
    <lineage>
        <taxon>Eukaryota</taxon>
        <taxon>Metazoa</taxon>
        <taxon>Ecdysozoa</taxon>
        <taxon>Arthropoda</taxon>
        <taxon>Hexapoda</taxon>
        <taxon>Insecta</taxon>
        <taxon>Pterygota</taxon>
        <taxon>Neoptera</taxon>
        <taxon>Endopterygota</taxon>
        <taxon>Diptera</taxon>
        <taxon>Nematocera</taxon>
        <taxon>Culicoidea</taxon>
        <taxon>Culicidae</taxon>
        <taxon>Anophelinae</taxon>
        <taxon>Anopheles</taxon>
    </lineage>
</organism>
<dbReference type="GO" id="GO:0019391">
    <property type="term" value="P:glucuronoside catabolic process"/>
    <property type="evidence" value="ECO:0007669"/>
    <property type="project" value="TreeGrafter"/>
</dbReference>
<dbReference type="PROSITE" id="PS00719">
    <property type="entry name" value="GLYCOSYL_HYDROL_F2_1"/>
    <property type="match status" value="1"/>
</dbReference>
<evidence type="ECO:0000259" key="10">
    <source>
        <dbReference type="Pfam" id="PF02836"/>
    </source>
</evidence>
<dbReference type="InterPro" id="IPR023230">
    <property type="entry name" value="Glyco_hydro_2_CS"/>
</dbReference>
<evidence type="ECO:0000256" key="4">
    <source>
        <dbReference type="ARBA" id="ARBA00016205"/>
    </source>
</evidence>
<name>A0A182JHB8_ANOAO</name>
<dbReference type="Pfam" id="PF02836">
    <property type="entry name" value="Glyco_hydro_2_C"/>
    <property type="match status" value="1"/>
</dbReference>
<dbReference type="STRING" id="41427.A0A182JHB8"/>
<evidence type="ECO:0000256" key="7">
    <source>
        <dbReference type="ARBA" id="ARBA00023295"/>
    </source>
</evidence>
<evidence type="ECO:0000256" key="1">
    <source>
        <dbReference type="ARBA" id="ARBA00003025"/>
    </source>
</evidence>
<evidence type="ECO:0000256" key="6">
    <source>
        <dbReference type="ARBA" id="ARBA00022801"/>
    </source>
</evidence>
<evidence type="ECO:0000256" key="2">
    <source>
        <dbReference type="ARBA" id="ARBA00007401"/>
    </source>
</evidence>
<dbReference type="NCBIfam" id="NF007538">
    <property type="entry name" value="PRK10150.1"/>
    <property type="match status" value="1"/>
</dbReference>
<dbReference type="InterPro" id="IPR023232">
    <property type="entry name" value="Glyco_hydro_2_AS"/>
</dbReference>
<evidence type="ECO:0000259" key="9">
    <source>
        <dbReference type="Pfam" id="PF00703"/>
    </source>
</evidence>
<dbReference type="Pfam" id="PF00703">
    <property type="entry name" value="Glyco_hydro_2"/>
    <property type="match status" value="1"/>
</dbReference>
<comment type="catalytic activity">
    <reaction evidence="8">
        <text>a beta-D-glucuronoside + H2O = D-glucuronate + an alcohol</text>
        <dbReference type="Rhea" id="RHEA:17633"/>
        <dbReference type="ChEBI" id="CHEBI:15377"/>
        <dbReference type="ChEBI" id="CHEBI:30879"/>
        <dbReference type="ChEBI" id="CHEBI:58720"/>
        <dbReference type="ChEBI" id="CHEBI:83411"/>
        <dbReference type="EC" id="3.2.1.31"/>
    </reaction>
</comment>
<sequence>MVALTNGGTERKLLLTPAEQQRHRRRLEKLRRIQHDHRMRLIVILLIVVTFMVMGVIGYMVNAVFGAMYTSGNESSTEGLLYPIESETRELKMLDGMWNFVRSDSNNPSQGIREKWFSDDLARFRKTIDMPVPGSYNDITEDASLRDHVGTVWYDRKFFVPRAWEKSGDRVFIRFGSVHYDAIVWINGVQVVKHEFGHLPFEAEVTKVLKYGEENRITVLCDNVLLQVTIPQGKVDNQAIDNGVELVQSYTFDFFNYAGIHRSVVLYTVPQVYIQDVVVNTGFKGDEGHIDYQIVANTNETEHLQVSVKMFDRNGTLVGKDSSEAKLQGTVVIPQVKLWWPYLMDPEPGYLYTMEITLAQAKSNEAPGTSGDAAADAVLDVYRMKVGIRTLAWTNTSFLINEKPIYFRGFGRHEDSDIRGKGLDLALLTKDFNLLKWVGANAYRTSHYPYSEESMQFADEHGIMIIDECPSVDTENYSQILLQKHKSSIEQLVHRDRNHPSVVMWSIANEPRTGKIEADAYFAAVAQYTKKLDPTRPITAAIAVNVNDDRAAQHLDIVSFNRYNAWYANSGRLNMITNRVMEEAQAWNQKHNKPVLMSEYGADTMEGLHTLPAYIWSEDYQTRVFSQHFKAFDALRKQQFFIGEFVWNFADFKTAQSKEKFHAAEPTGHDDEANDFPYLTAYTRVGGNKKGIFTRNRQPKAAAYLLRQRYHALGELGKSHLPDDLFLYTAPNDHLLSKERTEL</sequence>
<dbReference type="Pfam" id="PF02837">
    <property type="entry name" value="Glyco_hydro_2_N"/>
    <property type="match status" value="1"/>
</dbReference>
<dbReference type="GO" id="GO:0005975">
    <property type="term" value="P:carbohydrate metabolic process"/>
    <property type="evidence" value="ECO:0007669"/>
    <property type="project" value="InterPro"/>
</dbReference>
<accession>A0A182JHB8</accession>
<dbReference type="PANTHER" id="PTHR10066">
    <property type="entry name" value="BETA-GLUCURONIDASE"/>
    <property type="match status" value="1"/>
</dbReference>
<evidence type="ECO:0000259" key="11">
    <source>
        <dbReference type="Pfam" id="PF02837"/>
    </source>
</evidence>
<dbReference type="SUPFAM" id="SSF49785">
    <property type="entry name" value="Galactose-binding domain-like"/>
    <property type="match status" value="1"/>
</dbReference>
<dbReference type="FunFam" id="3.20.20.80:FF:000080">
    <property type="entry name" value="Beta-glucuronidase UidA"/>
    <property type="match status" value="1"/>
</dbReference>
<reference evidence="12" key="1">
    <citation type="submission" date="2022-08" db="UniProtKB">
        <authorList>
            <consortium name="EnsemblMetazoa"/>
        </authorList>
    </citation>
    <scope>IDENTIFICATION</scope>
    <source>
        <strain evidence="12">EBRO</strain>
    </source>
</reference>
<evidence type="ECO:0000256" key="3">
    <source>
        <dbReference type="ARBA" id="ARBA00012761"/>
    </source>
</evidence>
<dbReference type="InterPro" id="IPR006101">
    <property type="entry name" value="Glyco_hydro_2"/>
</dbReference>
<keyword evidence="7 8" id="KW-0326">Glycosidase</keyword>
<dbReference type="GO" id="GO:0004566">
    <property type="term" value="F:beta-glucuronidase activity"/>
    <property type="evidence" value="ECO:0007669"/>
    <property type="project" value="UniProtKB-EC"/>
</dbReference>
<dbReference type="FunFam" id="2.60.120.260:FF:000027">
    <property type="entry name" value="Beta-glucuronidase"/>
    <property type="match status" value="1"/>
</dbReference>
<dbReference type="InterPro" id="IPR036156">
    <property type="entry name" value="Beta-gal/glucu_dom_sf"/>
</dbReference>
<dbReference type="PANTHER" id="PTHR10066:SF67">
    <property type="entry name" value="BETA-GLUCURONIDASE"/>
    <property type="match status" value="1"/>
</dbReference>
<keyword evidence="8" id="KW-0458">Lysosome</keyword>
<feature type="domain" description="Glycoside hydrolase family 2 catalytic" evidence="10">
    <location>
        <begin position="394"/>
        <end position="662"/>
    </location>
</feature>
<comment type="subunit">
    <text evidence="8">Homotetramer.</text>
</comment>
<comment type="function">
    <text evidence="1 8">Plays an important role in the degradation of dermatan and keratan sulfates.</text>
</comment>
<dbReference type="InterPro" id="IPR008979">
    <property type="entry name" value="Galactose-bd-like_sf"/>
</dbReference>
<feature type="domain" description="Glycosyl hydrolases family 2 sugar binding" evidence="11">
    <location>
        <begin position="91"/>
        <end position="270"/>
    </location>
</feature>
<evidence type="ECO:0000256" key="8">
    <source>
        <dbReference type="RuleBase" id="RU361154"/>
    </source>
</evidence>
<dbReference type="EC" id="3.2.1.31" evidence="3 8"/>
<dbReference type="Gene3D" id="2.60.40.10">
    <property type="entry name" value="Immunoglobulins"/>
    <property type="match status" value="1"/>
</dbReference>
<proteinExistence type="inferred from homology"/>
<dbReference type="VEuPathDB" id="VectorBase:AATE018105"/>
<evidence type="ECO:0000313" key="12">
    <source>
        <dbReference type="EnsemblMetazoa" id="AATE018105-PA.1"/>
    </source>
</evidence>
<evidence type="ECO:0000256" key="5">
    <source>
        <dbReference type="ARBA" id="ARBA00022729"/>
    </source>
</evidence>
<dbReference type="InterPro" id="IPR006103">
    <property type="entry name" value="Glyco_hydro_2_cat"/>
</dbReference>
<dbReference type="PROSITE" id="PS00608">
    <property type="entry name" value="GLYCOSYL_HYDROL_F2_2"/>
    <property type="match status" value="1"/>
</dbReference>
<dbReference type="InterPro" id="IPR006102">
    <property type="entry name" value="Ig-like_GH2"/>
</dbReference>
<dbReference type="InterPro" id="IPR006104">
    <property type="entry name" value="Glyco_hydro_2_N"/>
</dbReference>
<keyword evidence="6 8" id="KW-0378">Hydrolase</keyword>
<dbReference type="SUPFAM" id="SSF51445">
    <property type="entry name" value="(Trans)glycosidases"/>
    <property type="match status" value="1"/>
</dbReference>
<dbReference type="GO" id="GO:0030246">
    <property type="term" value="F:carbohydrate binding"/>
    <property type="evidence" value="ECO:0007669"/>
    <property type="project" value="TreeGrafter"/>
</dbReference>
<dbReference type="Gene3D" id="3.20.20.80">
    <property type="entry name" value="Glycosidases"/>
    <property type="match status" value="1"/>
</dbReference>
<comment type="activity regulation">
    <text evidence="8">Inhibited by L-aspartic acid.</text>
</comment>
<dbReference type="InterPro" id="IPR017853">
    <property type="entry name" value="GH"/>
</dbReference>
<dbReference type="FunFam" id="2.60.40.10:FF:000628">
    <property type="entry name" value="Beta-glucuronidase"/>
    <property type="match status" value="1"/>
</dbReference>
<feature type="domain" description="Glycoside hydrolase family 2 immunoglobulin-like beta-sandwich" evidence="9">
    <location>
        <begin position="272"/>
        <end position="360"/>
    </location>
</feature>
<protein>
    <recommendedName>
        <fullName evidence="4 8">Beta-glucuronidase</fullName>
        <ecNumber evidence="3 8">3.2.1.31</ecNumber>
    </recommendedName>
</protein>
<dbReference type="SUPFAM" id="SSF49303">
    <property type="entry name" value="beta-Galactosidase/glucuronidase domain"/>
    <property type="match status" value="1"/>
</dbReference>
<comment type="similarity">
    <text evidence="2 8">Belongs to the glycosyl hydrolase 2 family.</text>
</comment>
<dbReference type="GO" id="GO:0005615">
    <property type="term" value="C:extracellular space"/>
    <property type="evidence" value="ECO:0007669"/>
    <property type="project" value="TreeGrafter"/>
</dbReference>
<dbReference type="EnsemblMetazoa" id="AATE018105-RA">
    <property type="protein sequence ID" value="AATE018105-PA.1"/>
    <property type="gene ID" value="AATE018105"/>
</dbReference>
<dbReference type="PRINTS" id="PR00132">
    <property type="entry name" value="GLHYDRLASE2"/>
</dbReference>